<feature type="transmembrane region" description="Helical" evidence="5">
    <location>
        <begin position="71"/>
        <end position="90"/>
    </location>
</feature>
<evidence type="ECO:0000256" key="4">
    <source>
        <dbReference type="ARBA" id="ARBA00023136"/>
    </source>
</evidence>
<keyword evidence="4 5" id="KW-0472">Membrane</keyword>
<feature type="transmembrane region" description="Helical" evidence="5">
    <location>
        <begin position="39"/>
        <end position="59"/>
    </location>
</feature>
<comment type="subcellular location">
    <subcellularLocation>
        <location evidence="1">Membrane</location>
        <topology evidence="1">Multi-pass membrane protein</topology>
    </subcellularLocation>
</comment>
<feature type="transmembrane region" description="Helical" evidence="5">
    <location>
        <begin position="183"/>
        <end position="209"/>
    </location>
</feature>
<dbReference type="Proteomes" id="UP000308001">
    <property type="component" value="Unassembled WGS sequence"/>
</dbReference>
<evidence type="ECO:0000256" key="3">
    <source>
        <dbReference type="ARBA" id="ARBA00022989"/>
    </source>
</evidence>
<dbReference type="Pfam" id="PF04610">
    <property type="entry name" value="TrbL"/>
    <property type="match status" value="1"/>
</dbReference>
<dbReference type="GO" id="GO:0016020">
    <property type="term" value="C:membrane"/>
    <property type="evidence" value="ECO:0007669"/>
    <property type="project" value="UniProtKB-SubCell"/>
</dbReference>
<evidence type="ECO:0000256" key="1">
    <source>
        <dbReference type="ARBA" id="ARBA00004141"/>
    </source>
</evidence>
<proteinExistence type="predicted"/>
<comment type="caution">
    <text evidence="6">The sequence shown here is derived from an EMBL/GenBank/DDBJ whole genome shotgun (WGS) entry which is preliminary data.</text>
</comment>
<feature type="transmembrane region" description="Helical" evidence="5">
    <location>
        <begin position="290"/>
        <end position="309"/>
    </location>
</feature>
<evidence type="ECO:0000256" key="5">
    <source>
        <dbReference type="SAM" id="Phobius"/>
    </source>
</evidence>
<keyword evidence="2 5" id="KW-0812">Transmembrane</keyword>
<feature type="transmembrane region" description="Helical" evidence="5">
    <location>
        <begin position="215"/>
        <end position="237"/>
    </location>
</feature>
<dbReference type="InterPro" id="IPR007688">
    <property type="entry name" value="Conjugal_tfr_TrbL/VirB6"/>
</dbReference>
<gene>
    <name evidence="6" type="ORF">FE246_08815</name>
</gene>
<dbReference type="AlphaFoldDB" id="A0A5R9H3W0"/>
<dbReference type="GO" id="GO:0030255">
    <property type="term" value="P:protein secretion by the type IV secretion system"/>
    <property type="evidence" value="ECO:0007669"/>
    <property type="project" value="InterPro"/>
</dbReference>
<evidence type="ECO:0000256" key="2">
    <source>
        <dbReference type="ARBA" id="ARBA00022692"/>
    </source>
</evidence>
<dbReference type="EMBL" id="VBUF01000005">
    <property type="protein sequence ID" value="TLS71054.1"/>
    <property type="molecule type" value="Genomic_DNA"/>
</dbReference>
<reference evidence="6 7" key="1">
    <citation type="submission" date="2019-05" db="EMBL/GenBank/DDBJ databases">
        <title>Arcobacter cibarius and Arcobacter thereius providing challenges in identification an antibiotic susceptibility and Quinolone resistance.</title>
        <authorList>
            <person name="Busch A."/>
            <person name="Hanel I."/>
            <person name="Hotzel H."/>
            <person name="Tomaso H."/>
        </authorList>
    </citation>
    <scope>NUCLEOTIDE SEQUENCE [LARGE SCALE GENOMIC DNA]</scope>
    <source>
        <strain evidence="6 7">17CS1191_2</strain>
    </source>
</reference>
<feature type="transmembrane region" description="Helical" evidence="5">
    <location>
        <begin position="249"/>
        <end position="270"/>
    </location>
</feature>
<name>A0A5R9H3W0_9BACT</name>
<feature type="transmembrane region" description="Helical" evidence="5">
    <location>
        <begin position="151"/>
        <end position="176"/>
    </location>
</feature>
<organism evidence="6 7">
    <name type="scientific">Aliarcobacter thereius</name>
    <dbReference type="NCBI Taxonomy" id="544718"/>
    <lineage>
        <taxon>Bacteria</taxon>
        <taxon>Pseudomonadati</taxon>
        <taxon>Campylobacterota</taxon>
        <taxon>Epsilonproteobacteria</taxon>
        <taxon>Campylobacterales</taxon>
        <taxon>Arcobacteraceae</taxon>
        <taxon>Aliarcobacter</taxon>
    </lineage>
</organism>
<keyword evidence="3 5" id="KW-1133">Transmembrane helix</keyword>
<sequence length="347" mass="38242">MITILIICMDIKMFQSFYGQILTTLNEFMDNKYQGFIDAFRPLALAILTIYLMFSAYSIIFGKTEKAKEVLITMAVSSLLTLIIFSYGIYKEYIMDTILLQSFKLQGYFLTLDGSGLPAQTFNTLENTFSTLFSKLEELEEKMSLWSSTGIQLMICIYGLKAVFGILYLVFSVLVIYSTFAIYVFFVIGGIPLFLAIMPGTRFVFWAWLRAVMNYILIPVFTSIVMAISLKFLGAVVEDFIKLDLEKSGIWNIVVANAFFMGCLSIFFHLKAPEFAAAITGGQPSGIGGFFASAAGVGATAWGLSKFSADKGLGLSKRTFNASKSIGGAVLEAGIRAKNAFSKSKGL</sequence>
<evidence type="ECO:0000313" key="6">
    <source>
        <dbReference type="EMBL" id="TLS71054.1"/>
    </source>
</evidence>
<accession>A0A5R9H3W0</accession>
<evidence type="ECO:0000313" key="7">
    <source>
        <dbReference type="Proteomes" id="UP000308001"/>
    </source>
</evidence>
<protein>
    <submittedName>
        <fullName evidence="6">Type IV secretion system protein</fullName>
    </submittedName>
</protein>